<dbReference type="InterPro" id="IPR009057">
    <property type="entry name" value="Homeodomain-like_sf"/>
</dbReference>
<keyword evidence="6" id="KW-1185">Reference proteome</keyword>
<sequence length="327" mass="35977">MSFFRTEVSFRGAETRVVESRLFSNPNKMVMAHRPEVYARVSRFDLGGLTVGEVISSGHNVDVSEYMSNSLIVPLSGVIECESKAGLNKATTGEALFFSPNRRHTRVSAGKAATFKGIPLIISTDLMRAAFDRLGLSLPSAIEFDSLSLRMNGSRSAATAELIQTVRTLHAEIDRGSVRIGNPASRAVWVEFIADKIVDALQETGVLHAPVYHSDSSSYRSVRMALEYMRVSHGEIKDIPSVAKVCGVSTRSLELAFKNVLETTPSKALLVIRLEAARKRLCDPNDEASVTEVALDCGFNHLSRFSAAYREKFHELPSQTLGVWRKV</sequence>
<dbReference type="Pfam" id="PF12833">
    <property type="entry name" value="HTH_18"/>
    <property type="match status" value="1"/>
</dbReference>
<keyword evidence="3" id="KW-0804">Transcription</keyword>
<evidence type="ECO:0000313" key="5">
    <source>
        <dbReference type="EMBL" id="MCU9839572.1"/>
    </source>
</evidence>
<dbReference type="Proteomes" id="UP001321014">
    <property type="component" value="Unassembled WGS sequence"/>
</dbReference>
<dbReference type="PANTHER" id="PTHR46796:SF12">
    <property type="entry name" value="HTH-TYPE DNA-BINDING TRANSCRIPTIONAL ACTIVATOR EUTR"/>
    <property type="match status" value="1"/>
</dbReference>
<organism evidence="5 6">
    <name type="scientific">Ruegeria marisflavi</name>
    <dbReference type="NCBI Taxonomy" id="2984152"/>
    <lineage>
        <taxon>Bacteria</taxon>
        <taxon>Pseudomonadati</taxon>
        <taxon>Pseudomonadota</taxon>
        <taxon>Alphaproteobacteria</taxon>
        <taxon>Rhodobacterales</taxon>
        <taxon>Roseobacteraceae</taxon>
        <taxon>Ruegeria</taxon>
    </lineage>
</organism>
<keyword evidence="1" id="KW-0805">Transcription regulation</keyword>
<feature type="domain" description="HTH araC/xylS-type" evidence="4">
    <location>
        <begin position="223"/>
        <end position="323"/>
    </location>
</feature>
<name>A0ABT2WV52_9RHOB</name>
<dbReference type="PANTHER" id="PTHR46796">
    <property type="entry name" value="HTH-TYPE TRANSCRIPTIONAL ACTIVATOR RHAS-RELATED"/>
    <property type="match status" value="1"/>
</dbReference>
<gene>
    <name evidence="5" type="ORF">OEZ49_17495</name>
</gene>
<reference evidence="5 6" key="1">
    <citation type="submission" date="2022-10" db="EMBL/GenBank/DDBJ databases">
        <title>Ruegeria sp. nov., isolated from ocean surface water.</title>
        <authorList>
            <person name="He W."/>
            <person name="Wang L."/>
            <person name="Zhang D.-F."/>
        </authorList>
    </citation>
    <scope>NUCLEOTIDE SEQUENCE [LARGE SCALE GENOMIC DNA]</scope>
    <source>
        <strain evidence="5 6">WL0004</strain>
    </source>
</reference>
<proteinExistence type="predicted"/>
<protein>
    <submittedName>
        <fullName evidence="5">Helix-turn-helix transcriptional regulator</fullName>
    </submittedName>
</protein>
<comment type="caution">
    <text evidence="5">The sequence shown here is derived from an EMBL/GenBank/DDBJ whole genome shotgun (WGS) entry which is preliminary data.</text>
</comment>
<dbReference type="RefSeq" id="WP_263389516.1">
    <property type="nucleotide sequence ID" value="NZ_JAOVQN010000019.1"/>
</dbReference>
<dbReference type="PROSITE" id="PS01124">
    <property type="entry name" value="HTH_ARAC_FAMILY_2"/>
    <property type="match status" value="1"/>
</dbReference>
<keyword evidence="2" id="KW-0238">DNA-binding</keyword>
<evidence type="ECO:0000256" key="2">
    <source>
        <dbReference type="ARBA" id="ARBA00023125"/>
    </source>
</evidence>
<dbReference type="Gene3D" id="1.10.10.60">
    <property type="entry name" value="Homeodomain-like"/>
    <property type="match status" value="1"/>
</dbReference>
<evidence type="ECO:0000313" key="6">
    <source>
        <dbReference type="Proteomes" id="UP001321014"/>
    </source>
</evidence>
<evidence type="ECO:0000256" key="3">
    <source>
        <dbReference type="ARBA" id="ARBA00023163"/>
    </source>
</evidence>
<dbReference type="InterPro" id="IPR050204">
    <property type="entry name" value="AraC_XylS_family_regulators"/>
</dbReference>
<dbReference type="InterPro" id="IPR018060">
    <property type="entry name" value="HTH_AraC"/>
</dbReference>
<evidence type="ECO:0000259" key="4">
    <source>
        <dbReference type="PROSITE" id="PS01124"/>
    </source>
</evidence>
<evidence type="ECO:0000256" key="1">
    <source>
        <dbReference type="ARBA" id="ARBA00023015"/>
    </source>
</evidence>
<dbReference type="SMART" id="SM00342">
    <property type="entry name" value="HTH_ARAC"/>
    <property type="match status" value="1"/>
</dbReference>
<accession>A0ABT2WV52</accession>
<dbReference type="SUPFAM" id="SSF46689">
    <property type="entry name" value="Homeodomain-like"/>
    <property type="match status" value="1"/>
</dbReference>
<dbReference type="EMBL" id="JAOVQN010000019">
    <property type="protein sequence ID" value="MCU9839572.1"/>
    <property type="molecule type" value="Genomic_DNA"/>
</dbReference>